<proteinExistence type="predicted"/>
<feature type="transmembrane region" description="Helical" evidence="1">
    <location>
        <begin position="20"/>
        <end position="40"/>
    </location>
</feature>
<dbReference type="Proteomes" id="UP001247542">
    <property type="component" value="Unassembled WGS sequence"/>
</dbReference>
<protein>
    <submittedName>
        <fullName evidence="2">Uncharacterized protein</fullName>
    </submittedName>
</protein>
<organism evidence="2 3">
    <name type="scientific">Gleimia hominis</name>
    <dbReference type="NCBI Taxonomy" id="595468"/>
    <lineage>
        <taxon>Bacteria</taxon>
        <taxon>Bacillati</taxon>
        <taxon>Actinomycetota</taxon>
        <taxon>Actinomycetes</taxon>
        <taxon>Actinomycetales</taxon>
        <taxon>Actinomycetaceae</taxon>
        <taxon>Gleimia</taxon>
    </lineage>
</organism>
<keyword evidence="1" id="KW-0812">Transmembrane</keyword>
<sequence>MRLESQMNAKPEDGQEGRISLMVIVLAAILVALALTLAAISTVHLQRRGLYTCADVLSQNVVLTMEADKYFDGYQDLTITSQVAHQEAQTLLEKLGDTTCDVGQSPRVVRVDVEPDAVTVYLETNARFKILPRSLQAVTQAVRLRVASTAHAY</sequence>
<comment type="caution">
    <text evidence="2">The sequence shown here is derived from an EMBL/GenBank/DDBJ whole genome shotgun (WGS) entry which is preliminary data.</text>
</comment>
<evidence type="ECO:0000313" key="3">
    <source>
        <dbReference type="Proteomes" id="UP001247542"/>
    </source>
</evidence>
<dbReference type="RefSeq" id="WP_313272752.1">
    <property type="nucleotide sequence ID" value="NZ_JASXSX010000001.1"/>
</dbReference>
<evidence type="ECO:0000313" key="2">
    <source>
        <dbReference type="EMBL" id="MDT3767318.1"/>
    </source>
</evidence>
<reference evidence="2 3" key="1">
    <citation type="submission" date="2023-06" db="EMBL/GenBank/DDBJ databases">
        <title>Draft genome sequence of Gleimia hominis type strain CCUG 57540T.</title>
        <authorList>
            <person name="Salva-Serra F."/>
            <person name="Cardew S."/>
            <person name="Jensie Markopoulos S."/>
            <person name="Ohlen M."/>
            <person name="Inganas E."/>
            <person name="Svensson-Stadler L."/>
            <person name="Moore E.R.B."/>
        </authorList>
    </citation>
    <scope>NUCLEOTIDE SEQUENCE [LARGE SCALE GENOMIC DNA]</scope>
    <source>
        <strain evidence="2 3">CCUG 57540</strain>
    </source>
</reference>
<accession>A0ABU3IAB6</accession>
<keyword evidence="1" id="KW-1133">Transmembrane helix</keyword>
<evidence type="ECO:0000256" key="1">
    <source>
        <dbReference type="SAM" id="Phobius"/>
    </source>
</evidence>
<dbReference type="EMBL" id="JASXSX010000001">
    <property type="protein sequence ID" value="MDT3767318.1"/>
    <property type="molecule type" value="Genomic_DNA"/>
</dbReference>
<keyword evidence="3" id="KW-1185">Reference proteome</keyword>
<keyword evidence="1" id="KW-0472">Membrane</keyword>
<name>A0ABU3IAB6_9ACTO</name>
<gene>
    <name evidence="2" type="ORF">QS713_04460</name>
</gene>